<dbReference type="GO" id="GO:0055085">
    <property type="term" value="P:transmembrane transport"/>
    <property type="evidence" value="ECO:0007669"/>
    <property type="project" value="InterPro"/>
</dbReference>
<keyword evidence="6" id="KW-0813">Transport</keyword>
<proteinExistence type="inferred from homology"/>
<dbReference type="PANTHER" id="PTHR30477">
    <property type="entry name" value="ABC-TRANSPORTER METAL-BINDING PROTEIN"/>
    <property type="match status" value="1"/>
</dbReference>
<comment type="subcellular location">
    <subcellularLocation>
        <location evidence="6">Cell membrane</location>
        <topology evidence="6">Multi-pass membrane protein</topology>
    </subcellularLocation>
    <subcellularLocation>
        <location evidence="1">Membrane</location>
        <topology evidence="1">Multi-pass membrane protein</topology>
    </subcellularLocation>
</comment>
<evidence type="ECO:0000256" key="2">
    <source>
        <dbReference type="ARBA" id="ARBA00008034"/>
    </source>
</evidence>
<keyword evidence="5 7" id="KW-0472">Membrane</keyword>
<dbReference type="GO" id="GO:0010043">
    <property type="term" value="P:response to zinc ion"/>
    <property type="evidence" value="ECO:0007669"/>
    <property type="project" value="TreeGrafter"/>
</dbReference>
<dbReference type="Pfam" id="PF00950">
    <property type="entry name" value="ABC-3"/>
    <property type="match status" value="1"/>
</dbReference>
<dbReference type="GO" id="GO:0043190">
    <property type="term" value="C:ATP-binding cassette (ABC) transporter complex"/>
    <property type="evidence" value="ECO:0007669"/>
    <property type="project" value="InterPro"/>
</dbReference>
<dbReference type="PANTHER" id="PTHR30477:SF13">
    <property type="entry name" value="IRON TRANSPORT SYSTEM MEMBRANE PROTEIN HI_0360-RELATED"/>
    <property type="match status" value="1"/>
</dbReference>
<evidence type="ECO:0000256" key="1">
    <source>
        <dbReference type="ARBA" id="ARBA00004141"/>
    </source>
</evidence>
<evidence type="ECO:0000313" key="8">
    <source>
        <dbReference type="EMBL" id="MBB3173772.1"/>
    </source>
</evidence>
<dbReference type="InterPro" id="IPR001626">
    <property type="entry name" value="ABC_TroCD"/>
</dbReference>
<evidence type="ECO:0000256" key="6">
    <source>
        <dbReference type="RuleBase" id="RU003943"/>
    </source>
</evidence>
<reference evidence="8 9" key="1">
    <citation type="submission" date="2020-08" db="EMBL/GenBank/DDBJ databases">
        <title>Genomic Encyclopedia of Type Strains, Phase III (KMG-III): the genomes of soil and plant-associated and newly described type strains.</title>
        <authorList>
            <person name="Whitman W."/>
        </authorList>
    </citation>
    <scope>NUCLEOTIDE SEQUENCE [LARGE SCALE GENOMIC DNA]</scope>
    <source>
        <strain evidence="8 9">CECT 8088</strain>
    </source>
</reference>
<dbReference type="Proteomes" id="UP000557688">
    <property type="component" value="Unassembled WGS sequence"/>
</dbReference>
<dbReference type="RefSeq" id="WP_246330116.1">
    <property type="nucleotide sequence ID" value="NZ_JACHXV010000005.1"/>
</dbReference>
<keyword evidence="9" id="KW-1185">Reference proteome</keyword>
<organism evidence="8 9">
    <name type="scientific">Endobacter medicaginis</name>
    <dbReference type="NCBI Taxonomy" id="1181271"/>
    <lineage>
        <taxon>Bacteria</taxon>
        <taxon>Pseudomonadati</taxon>
        <taxon>Pseudomonadota</taxon>
        <taxon>Alphaproteobacteria</taxon>
        <taxon>Acetobacterales</taxon>
        <taxon>Acetobacteraceae</taxon>
        <taxon>Endobacter</taxon>
    </lineage>
</organism>
<feature type="transmembrane region" description="Helical" evidence="7">
    <location>
        <begin position="250"/>
        <end position="268"/>
    </location>
</feature>
<dbReference type="AlphaFoldDB" id="A0A839V2G3"/>
<protein>
    <submittedName>
        <fullName evidence="8">Zinc/manganese transport system permease protein</fullName>
    </submittedName>
</protein>
<dbReference type="SUPFAM" id="SSF81345">
    <property type="entry name" value="ABC transporter involved in vitamin B12 uptake, BtuC"/>
    <property type="match status" value="1"/>
</dbReference>
<comment type="similarity">
    <text evidence="2 6">Belongs to the ABC-3 integral membrane protein family.</text>
</comment>
<sequence>MLSQMLQFGFMQDALLAALAVSVLAGVVGYLLVLRAASFAGHALSHIAFAGASAALLAGWPPLPGMIGLPVLAGAAIGAIERPAGRRGGAAADVAIGLLLAASLAVGLLCLHFATGSVSAATSLLFGNILGIDRATLWVLCAVVVAALAGLAWMHRTLLFVILQPDLAEAQGVRVRLVWAGFMMLAGVAVAASAQIVGVLLTFALMVAPPAAAQRLTRHPRTGAAVSVALALAQCWAGLVASYLTDWPVSVWIVGFGVAAFVLAWAVGARLDRR</sequence>
<keyword evidence="4 7" id="KW-1133">Transmembrane helix</keyword>
<name>A0A839V2G3_9PROT</name>
<feature type="transmembrane region" description="Helical" evidence="7">
    <location>
        <begin position="92"/>
        <end position="115"/>
    </location>
</feature>
<evidence type="ECO:0000256" key="4">
    <source>
        <dbReference type="ARBA" id="ARBA00022989"/>
    </source>
</evidence>
<accession>A0A839V2G3</accession>
<comment type="caution">
    <text evidence="8">The sequence shown here is derived from an EMBL/GenBank/DDBJ whole genome shotgun (WGS) entry which is preliminary data.</text>
</comment>
<gene>
    <name evidence="8" type="ORF">FHR90_001604</name>
</gene>
<feature type="transmembrane region" description="Helical" evidence="7">
    <location>
        <begin position="135"/>
        <end position="153"/>
    </location>
</feature>
<evidence type="ECO:0000256" key="3">
    <source>
        <dbReference type="ARBA" id="ARBA00022692"/>
    </source>
</evidence>
<dbReference type="EMBL" id="JACHXV010000005">
    <property type="protein sequence ID" value="MBB3173772.1"/>
    <property type="molecule type" value="Genomic_DNA"/>
</dbReference>
<feature type="transmembrane region" description="Helical" evidence="7">
    <location>
        <begin position="173"/>
        <end position="190"/>
    </location>
</feature>
<evidence type="ECO:0000256" key="7">
    <source>
        <dbReference type="SAM" id="Phobius"/>
    </source>
</evidence>
<feature type="transmembrane region" description="Helical" evidence="7">
    <location>
        <begin position="225"/>
        <end position="244"/>
    </location>
</feature>
<keyword evidence="3 6" id="KW-0812">Transmembrane</keyword>
<dbReference type="Gene3D" id="1.10.3470.10">
    <property type="entry name" value="ABC transporter involved in vitamin B12 uptake, BtuC"/>
    <property type="match status" value="1"/>
</dbReference>
<dbReference type="InterPro" id="IPR037294">
    <property type="entry name" value="ABC_BtuC-like"/>
</dbReference>
<evidence type="ECO:0000313" key="9">
    <source>
        <dbReference type="Proteomes" id="UP000557688"/>
    </source>
</evidence>
<evidence type="ECO:0000256" key="5">
    <source>
        <dbReference type="ARBA" id="ARBA00023136"/>
    </source>
</evidence>